<name>A0A6C0JZN5_9ZZZZ</name>
<feature type="region of interest" description="Disordered" evidence="1">
    <location>
        <begin position="373"/>
        <end position="408"/>
    </location>
</feature>
<proteinExistence type="predicted"/>
<evidence type="ECO:0000256" key="1">
    <source>
        <dbReference type="SAM" id="MobiDB-lite"/>
    </source>
</evidence>
<dbReference type="EMBL" id="MN740750">
    <property type="protein sequence ID" value="QHU10160.1"/>
    <property type="molecule type" value="Genomic_DNA"/>
</dbReference>
<dbReference type="AlphaFoldDB" id="A0A6C0JZN5"/>
<sequence>MFAALDAIKNTLFSFNPISSRVAHPINAITSFVGNNGDNDSNTEPMIDQVEPITKEIEHVYVFDKRPYTVNNLVSGEPEDFHYLHGENLTQSYEFCLNKSSSLVVHICMVAMDFQCNYSGEHLPFLRFLMEYGSSTIDFPKCTIMCNMGDDNDAEYKMDEMDNYFHNECKKRVLDFFVVEGQMSKTGDFGERLNNSYRGYKEMGEGELVAVFDITDFLNIPLRTSRNPGWMILDDFENPVLPFIPLLHNIENVSQSAQAPTASIISPKVLQFFRENEYMKQIRDPLNNLVETPKSMYLYDTVYSRFMMNAEKSEWLEPRSFHPIYGNFYYLKSLNNLSANENPQVIESYRKCAVFLKNYADFLENNDTSSVDLNGEHIEYSETKEGDKSEEKEEAVGGSTNSDISVSTDDLDLDVDDLELSEDSDDDEYLQNYTGEYDKTEIRNNLPFISLIMFSEKGEHIYCVKTESIFTEI</sequence>
<feature type="compositionally biased region" description="Basic and acidic residues" evidence="1">
    <location>
        <begin position="374"/>
        <end position="395"/>
    </location>
</feature>
<organism evidence="2">
    <name type="scientific">viral metagenome</name>
    <dbReference type="NCBI Taxonomy" id="1070528"/>
    <lineage>
        <taxon>unclassified sequences</taxon>
        <taxon>metagenomes</taxon>
        <taxon>organismal metagenomes</taxon>
    </lineage>
</organism>
<accession>A0A6C0JZN5</accession>
<reference evidence="2" key="1">
    <citation type="journal article" date="2020" name="Nature">
        <title>Giant virus diversity and host interactions through global metagenomics.</title>
        <authorList>
            <person name="Schulz F."/>
            <person name="Roux S."/>
            <person name="Paez-Espino D."/>
            <person name="Jungbluth S."/>
            <person name="Walsh D.A."/>
            <person name="Denef V.J."/>
            <person name="McMahon K.D."/>
            <person name="Konstantinidis K.T."/>
            <person name="Eloe-Fadrosh E.A."/>
            <person name="Kyrpides N.C."/>
            <person name="Woyke T."/>
        </authorList>
    </citation>
    <scope>NUCLEOTIDE SEQUENCE</scope>
    <source>
        <strain evidence="2">GVMAG-S-1101164-67</strain>
    </source>
</reference>
<protein>
    <submittedName>
        <fullName evidence="2">Uncharacterized protein</fullName>
    </submittedName>
</protein>
<evidence type="ECO:0000313" key="2">
    <source>
        <dbReference type="EMBL" id="QHU10160.1"/>
    </source>
</evidence>